<dbReference type="OrthoDB" id="9553959at2"/>
<evidence type="ECO:0000313" key="1">
    <source>
        <dbReference type="EMBL" id="AVR98821.1"/>
    </source>
</evidence>
<accession>A0A2R4CGN3</accession>
<dbReference type="AlphaFoldDB" id="A0A2R4CGN3"/>
<protein>
    <submittedName>
        <fullName evidence="1">Uncharacterized protein</fullName>
    </submittedName>
</protein>
<dbReference type="EMBL" id="CP028324">
    <property type="protein sequence ID" value="AVR98821.1"/>
    <property type="molecule type" value="Genomic_DNA"/>
</dbReference>
<keyword evidence="2" id="KW-1185">Reference proteome</keyword>
<dbReference type="KEGG" id="masz:C9I28_26690"/>
<dbReference type="Proteomes" id="UP000240505">
    <property type="component" value="Chromosome"/>
</dbReference>
<dbReference type="RefSeq" id="WP_107144146.1">
    <property type="nucleotide sequence ID" value="NZ_CP028324.1"/>
</dbReference>
<proteinExistence type="predicted"/>
<name>A0A2R4CGN3_9BURK</name>
<gene>
    <name evidence="1" type="ORF">C9I28_26690</name>
</gene>
<sequence>MEETKNRGSEKLLAAWKGRALTDESVREIADALAQSAGTVERAAIVGGADGNGARVRLSYSGDDTPICGNDIAFWVKWHLRHGGTPQPPRIIIDGIPFPDIIRMELDFGNVQPLDGPRELPVAGLNIGV</sequence>
<reference evidence="1 2" key="1">
    <citation type="submission" date="2018-03" db="EMBL/GenBank/DDBJ databases">
        <title>Massilia armeniaca sp. nov., isolated from desert soil.</title>
        <authorList>
            <person name="Huang H."/>
            <person name="Ren M."/>
        </authorList>
    </citation>
    <scope>NUCLEOTIDE SEQUENCE [LARGE SCALE GENOMIC DNA]</scope>
    <source>
        <strain evidence="1 2">ZMN-3</strain>
    </source>
</reference>
<organism evidence="1 2">
    <name type="scientific">Pseudoduganella armeniaca</name>
    <dbReference type="NCBI Taxonomy" id="2072590"/>
    <lineage>
        <taxon>Bacteria</taxon>
        <taxon>Pseudomonadati</taxon>
        <taxon>Pseudomonadota</taxon>
        <taxon>Betaproteobacteria</taxon>
        <taxon>Burkholderiales</taxon>
        <taxon>Oxalobacteraceae</taxon>
        <taxon>Telluria group</taxon>
        <taxon>Pseudoduganella</taxon>
    </lineage>
</organism>
<evidence type="ECO:0000313" key="2">
    <source>
        <dbReference type="Proteomes" id="UP000240505"/>
    </source>
</evidence>